<evidence type="ECO:0000256" key="6">
    <source>
        <dbReference type="ARBA" id="ARBA00023125"/>
    </source>
</evidence>
<dbReference type="NCBIfam" id="TIGR00614">
    <property type="entry name" value="recQ_fam"/>
    <property type="match status" value="1"/>
</dbReference>
<evidence type="ECO:0000256" key="3">
    <source>
        <dbReference type="ARBA" id="ARBA00022801"/>
    </source>
</evidence>
<evidence type="ECO:0000256" key="7">
    <source>
        <dbReference type="ARBA" id="ARBA00023235"/>
    </source>
</evidence>
<dbReference type="RefSeq" id="WP_106059817.1">
    <property type="nucleotide sequence ID" value="NZ_PVXQ01000017.1"/>
</dbReference>
<dbReference type="PROSITE" id="PS51194">
    <property type="entry name" value="HELICASE_CTER"/>
    <property type="match status" value="1"/>
</dbReference>
<dbReference type="InterPro" id="IPR014001">
    <property type="entry name" value="Helicase_ATP-bd"/>
</dbReference>
<dbReference type="CDD" id="cd06223">
    <property type="entry name" value="PRTases_typeI"/>
    <property type="match status" value="1"/>
</dbReference>
<organism evidence="12 13">
    <name type="scientific">Clostridium vincentii</name>
    <dbReference type="NCBI Taxonomy" id="52704"/>
    <lineage>
        <taxon>Bacteria</taxon>
        <taxon>Bacillati</taxon>
        <taxon>Bacillota</taxon>
        <taxon>Clostridia</taxon>
        <taxon>Eubacteriales</taxon>
        <taxon>Clostridiaceae</taxon>
        <taxon>Clostridium</taxon>
    </lineage>
</organism>
<dbReference type="PANTHER" id="PTHR13710">
    <property type="entry name" value="DNA HELICASE RECQ FAMILY MEMBER"/>
    <property type="match status" value="1"/>
</dbReference>
<keyword evidence="2" id="KW-0547">Nucleotide-binding</keyword>
<dbReference type="InterPro" id="IPR029057">
    <property type="entry name" value="PRTase-like"/>
</dbReference>
<dbReference type="Pfam" id="PF00270">
    <property type="entry name" value="DEAD"/>
    <property type="match status" value="1"/>
</dbReference>
<evidence type="ECO:0000256" key="5">
    <source>
        <dbReference type="ARBA" id="ARBA00022840"/>
    </source>
</evidence>
<dbReference type="InterPro" id="IPR000836">
    <property type="entry name" value="PRTase_dom"/>
</dbReference>
<name>A0A2T0BEK4_9CLOT</name>
<dbReference type="PROSITE" id="PS51192">
    <property type="entry name" value="HELICASE_ATP_BIND_1"/>
    <property type="match status" value="1"/>
</dbReference>
<evidence type="ECO:0000259" key="10">
    <source>
        <dbReference type="PROSITE" id="PS51192"/>
    </source>
</evidence>
<evidence type="ECO:0000256" key="8">
    <source>
        <dbReference type="ARBA" id="ARBA00034617"/>
    </source>
</evidence>
<dbReference type="EMBL" id="PVXQ01000017">
    <property type="protein sequence ID" value="PRR82336.1"/>
    <property type="molecule type" value="Genomic_DNA"/>
</dbReference>
<dbReference type="GO" id="GO:0043138">
    <property type="term" value="F:3'-5' DNA helicase activity"/>
    <property type="evidence" value="ECO:0007669"/>
    <property type="project" value="UniProtKB-EC"/>
</dbReference>
<dbReference type="GO" id="GO:0003677">
    <property type="term" value="F:DNA binding"/>
    <property type="evidence" value="ECO:0007669"/>
    <property type="project" value="UniProtKB-KW"/>
</dbReference>
<comment type="caution">
    <text evidence="12">The sequence shown here is derived from an EMBL/GenBank/DDBJ whole genome shotgun (WGS) entry which is preliminary data.</text>
</comment>
<evidence type="ECO:0000313" key="12">
    <source>
        <dbReference type="EMBL" id="PRR82336.1"/>
    </source>
</evidence>
<dbReference type="GO" id="GO:0016787">
    <property type="term" value="F:hydrolase activity"/>
    <property type="evidence" value="ECO:0007669"/>
    <property type="project" value="UniProtKB-KW"/>
</dbReference>
<evidence type="ECO:0000313" key="13">
    <source>
        <dbReference type="Proteomes" id="UP000239471"/>
    </source>
</evidence>
<dbReference type="GO" id="GO:0006310">
    <property type="term" value="P:DNA recombination"/>
    <property type="evidence" value="ECO:0007669"/>
    <property type="project" value="InterPro"/>
</dbReference>
<proteinExistence type="inferred from homology"/>
<dbReference type="Gene3D" id="3.40.50.2020">
    <property type="match status" value="1"/>
</dbReference>
<gene>
    <name evidence="12" type="primary">recQ_3</name>
    <name evidence="12" type="ORF">CLVI_18420</name>
</gene>
<dbReference type="EC" id="5.6.2.4" evidence="9"/>
<dbReference type="OrthoDB" id="9763310at2"/>
<keyword evidence="13" id="KW-1185">Reference proteome</keyword>
<evidence type="ECO:0000256" key="9">
    <source>
        <dbReference type="ARBA" id="ARBA00034808"/>
    </source>
</evidence>
<dbReference type="GO" id="GO:0005737">
    <property type="term" value="C:cytoplasm"/>
    <property type="evidence" value="ECO:0007669"/>
    <property type="project" value="TreeGrafter"/>
</dbReference>
<keyword evidence="6" id="KW-0238">DNA-binding</keyword>
<dbReference type="InterPro" id="IPR001650">
    <property type="entry name" value="Helicase_C-like"/>
</dbReference>
<protein>
    <recommendedName>
        <fullName evidence="9">DNA 3'-5' helicase</fullName>
        <ecNumber evidence="9">5.6.2.4</ecNumber>
    </recommendedName>
</protein>
<keyword evidence="5" id="KW-0067">ATP-binding</keyword>
<dbReference type="InterPro" id="IPR011545">
    <property type="entry name" value="DEAD/DEAH_box_helicase_dom"/>
</dbReference>
<dbReference type="Proteomes" id="UP000239471">
    <property type="component" value="Unassembled WGS sequence"/>
</dbReference>
<evidence type="ECO:0000256" key="4">
    <source>
        <dbReference type="ARBA" id="ARBA00022806"/>
    </source>
</evidence>
<dbReference type="GO" id="GO:0043590">
    <property type="term" value="C:bacterial nucleoid"/>
    <property type="evidence" value="ECO:0007669"/>
    <property type="project" value="TreeGrafter"/>
</dbReference>
<dbReference type="SUPFAM" id="SSF53271">
    <property type="entry name" value="PRTase-like"/>
    <property type="match status" value="1"/>
</dbReference>
<feature type="domain" description="Helicase C-terminal" evidence="11">
    <location>
        <begin position="228"/>
        <end position="384"/>
    </location>
</feature>
<dbReference type="InterPro" id="IPR027417">
    <property type="entry name" value="P-loop_NTPase"/>
</dbReference>
<dbReference type="GO" id="GO:0030894">
    <property type="term" value="C:replisome"/>
    <property type="evidence" value="ECO:0007669"/>
    <property type="project" value="TreeGrafter"/>
</dbReference>
<dbReference type="InterPro" id="IPR004589">
    <property type="entry name" value="DNA_helicase_ATP-dep_RecQ"/>
</dbReference>
<evidence type="ECO:0000259" key="11">
    <source>
        <dbReference type="PROSITE" id="PS51194"/>
    </source>
</evidence>
<comment type="catalytic activity">
    <reaction evidence="8">
        <text>Couples ATP hydrolysis with the unwinding of duplex DNA by translocating in the 3'-5' direction.</text>
        <dbReference type="EC" id="5.6.2.4"/>
    </reaction>
</comment>
<accession>A0A2T0BEK4</accession>
<evidence type="ECO:0000256" key="2">
    <source>
        <dbReference type="ARBA" id="ARBA00022741"/>
    </source>
</evidence>
<sequence length="696" mass="79288">MRDRCEELLKDMLGHNSIFHDGQYEAIESALDSKRTLVVQRTGWGKSIVYFIAAKMLKERRGGITILVSPLLSLMRNQIETAKKIGIRAVTINSENEDDWEEIESTLINGECEIVLIAPERLANKKFINRIIPAIKDGPNMIVIDEAHCISDWGHDFRPDYSRIVEIIRTLPPNIPVIATTATANNRVVDDIKRQLGDDIKIIKGSLMRESLNIQVIKLPTQGERMAWIAENIIKIEGSGIIYCSTTRDCNRISDWLQENNINALPYHAKLSSDRNEARILREEREKLLIENKVKALVSTVALGMGFDKGDLSFVIHFQMPQNIIRYYQEIGRAGRKLKDAYAILLVGKEDREIAEYFINNGSPKREQLEKVLDFIENSKEGLSSYDLRKVMNTSNSSIEKCLKLLDLHNVVAKVKSKYIRTLHPYDYDDFNVEQILETRYKELQLMEKYTDTDKCYMKFIANELDDNTCKECGKCCNCIGKEYFNSNVNTDLLKQAEIFSRSRSIKIKVRKQWPAGTVANSAKNMLKQELNEPGRALSYFGSSKFGKLVEDNRDKNEYFCDELVKASIDLIKNRWKELEHIDCVAAVPSLRRPVVVKSFAIRVAEALEVPFIDMITKPIETPKQKTMENTNMQSKNAYNGFKVNGTVKYENVLLIDDIVDSSWTLTVCGFLLNINGASRIFPYALAATTNGGGDD</sequence>
<dbReference type="Gene3D" id="3.40.50.300">
    <property type="entry name" value="P-loop containing nucleotide triphosphate hydrolases"/>
    <property type="match status" value="2"/>
</dbReference>
<dbReference type="GO" id="GO:0006281">
    <property type="term" value="P:DNA repair"/>
    <property type="evidence" value="ECO:0007669"/>
    <property type="project" value="TreeGrafter"/>
</dbReference>
<dbReference type="SUPFAM" id="SSF52540">
    <property type="entry name" value="P-loop containing nucleoside triphosphate hydrolases"/>
    <property type="match status" value="1"/>
</dbReference>
<feature type="domain" description="Helicase ATP-binding" evidence="10">
    <location>
        <begin position="27"/>
        <end position="202"/>
    </location>
</feature>
<dbReference type="SMART" id="SM00487">
    <property type="entry name" value="DEXDc"/>
    <property type="match status" value="1"/>
</dbReference>
<evidence type="ECO:0000256" key="1">
    <source>
        <dbReference type="ARBA" id="ARBA00005446"/>
    </source>
</evidence>
<reference evidence="12 13" key="1">
    <citation type="submission" date="2018-03" db="EMBL/GenBank/DDBJ databases">
        <title>Genome sequence of Clostridium vincentii DSM 10228.</title>
        <authorList>
            <person name="Poehlein A."/>
            <person name="Daniel R."/>
        </authorList>
    </citation>
    <scope>NUCLEOTIDE SEQUENCE [LARGE SCALE GENOMIC DNA]</scope>
    <source>
        <strain evidence="12 13">DSM 10228</strain>
    </source>
</reference>
<keyword evidence="4 12" id="KW-0347">Helicase</keyword>
<comment type="similarity">
    <text evidence="1">Belongs to the helicase family. RecQ subfamily.</text>
</comment>
<dbReference type="PANTHER" id="PTHR13710:SF105">
    <property type="entry name" value="ATP-DEPENDENT DNA HELICASE Q1"/>
    <property type="match status" value="1"/>
</dbReference>
<dbReference type="AlphaFoldDB" id="A0A2T0BEK4"/>
<dbReference type="GO" id="GO:0005524">
    <property type="term" value="F:ATP binding"/>
    <property type="evidence" value="ECO:0007669"/>
    <property type="project" value="UniProtKB-KW"/>
</dbReference>
<keyword evidence="7" id="KW-0413">Isomerase</keyword>
<keyword evidence="3 12" id="KW-0378">Hydrolase</keyword>
<dbReference type="Pfam" id="PF00271">
    <property type="entry name" value="Helicase_C"/>
    <property type="match status" value="1"/>
</dbReference>
<dbReference type="GO" id="GO:0009378">
    <property type="term" value="F:four-way junction helicase activity"/>
    <property type="evidence" value="ECO:0007669"/>
    <property type="project" value="TreeGrafter"/>
</dbReference>
<dbReference type="SMART" id="SM00490">
    <property type="entry name" value="HELICc"/>
    <property type="match status" value="1"/>
</dbReference>